<accession>A0ABQ8KCV2</accession>
<keyword evidence="7 8" id="KW-0472">Membrane</keyword>
<gene>
    <name evidence="9" type="ORF">C8Q71DRAFT_710609</name>
</gene>
<feature type="transmembrane region" description="Helical" evidence="8">
    <location>
        <begin position="221"/>
        <end position="243"/>
    </location>
</feature>
<dbReference type="InterPro" id="IPR039653">
    <property type="entry name" value="Prenyltransferase"/>
</dbReference>
<dbReference type="Gene3D" id="1.20.120.1780">
    <property type="entry name" value="UbiA prenyltransferase"/>
    <property type="match status" value="1"/>
</dbReference>
<evidence type="ECO:0000313" key="9">
    <source>
        <dbReference type="EMBL" id="KAH9834866.1"/>
    </source>
</evidence>
<feature type="transmembrane region" description="Helical" evidence="8">
    <location>
        <begin position="154"/>
        <end position="172"/>
    </location>
</feature>
<feature type="transmembrane region" description="Helical" evidence="8">
    <location>
        <begin position="249"/>
        <end position="268"/>
    </location>
</feature>
<dbReference type="GeneID" id="72001485"/>
<organism evidence="9 10">
    <name type="scientific">Rhodofomes roseus</name>
    <dbReference type="NCBI Taxonomy" id="34475"/>
    <lineage>
        <taxon>Eukaryota</taxon>
        <taxon>Fungi</taxon>
        <taxon>Dikarya</taxon>
        <taxon>Basidiomycota</taxon>
        <taxon>Agaricomycotina</taxon>
        <taxon>Agaricomycetes</taxon>
        <taxon>Polyporales</taxon>
        <taxon>Rhodofomes</taxon>
    </lineage>
</organism>
<evidence type="ECO:0000256" key="3">
    <source>
        <dbReference type="ARBA" id="ARBA00005985"/>
    </source>
</evidence>
<comment type="cofactor">
    <cofactor evidence="1">
        <name>Mg(2+)</name>
        <dbReference type="ChEBI" id="CHEBI:18420"/>
    </cofactor>
</comment>
<evidence type="ECO:0000313" key="10">
    <source>
        <dbReference type="Proteomes" id="UP000814176"/>
    </source>
</evidence>
<keyword evidence="5 8" id="KW-0812">Transmembrane</keyword>
<evidence type="ECO:0000256" key="4">
    <source>
        <dbReference type="ARBA" id="ARBA00022679"/>
    </source>
</evidence>
<keyword evidence="10" id="KW-1185">Reference proteome</keyword>
<dbReference type="InterPro" id="IPR044878">
    <property type="entry name" value="UbiA_sf"/>
</dbReference>
<dbReference type="Gene3D" id="1.10.357.140">
    <property type="entry name" value="UbiA prenyltransferase"/>
    <property type="match status" value="1"/>
</dbReference>
<feature type="transmembrane region" description="Helical" evidence="8">
    <location>
        <begin position="178"/>
        <end position="200"/>
    </location>
</feature>
<sequence>MSSQVASFDRTRHCKQPTPYNGTWVAYFKLTRKHNFPTGVDLLFWPCTWGLIMSAYALRLSFQSLAIQLITYLVGVTLRHSTACIWNDMCDTEFDRKVDVSIRGASILLAVHFITCLIILSHIGGAAFMWGLFCLCVLDPLYPLMKRWTNWPQLGLGLAMTWGFPVSWVANFGEMDWYIVPVLFVGGVCWTVHYDTIYACQDRRDDIKAGVQSTALLFGDWTRLILSFFSACFVACLVLAGIMNHQGPLFFAGVAGTASHLAWQLIVVDLDDSSDCSRIFKVAYNGSNGPRADIPYL</sequence>
<dbReference type="RefSeq" id="XP_047777352.1">
    <property type="nucleotide sequence ID" value="XM_047920753.1"/>
</dbReference>
<evidence type="ECO:0000256" key="7">
    <source>
        <dbReference type="ARBA" id="ARBA00023136"/>
    </source>
</evidence>
<dbReference type="PANTHER" id="PTHR11048">
    <property type="entry name" value="PRENYLTRANSFERASES"/>
    <property type="match status" value="1"/>
</dbReference>
<comment type="similarity">
    <text evidence="3">Belongs to the UbiA prenyltransferase family.</text>
</comment>
<evidence type="ECO:0000256" key="8">
    <source>
        <dbReference type="SAM" id="Phobius"/>
    </source>
</evidence>
<name>A0ABQ8KCV2_9APHY</name>
<keyword evidence="6 8" id="KW-1133">Transmembrane helix</keyword>
<dbReference type="Proteomes" id="UP000814176">
    <property type="component" value="Unassembled WGS sequence"/>
</dbReference>
<proteinExistence type="inferred from homology"/>
<dbReference type="InterPro" id="IPR000537">
    <property type="entry name" value="UbiA_prenyltransferase"/>
</dbReference>
<reference evidence="9 10" key="1">
    <citation type="journal article" date="2021" name="Environ. Microbiol.">
        <title>Gene family expansions and transcriptome signatures uncover fungal adaptations to wood decay.</title>
        <authorList>
            <person name="Hage H."/>
            <person name="Miyauchi S."/>
            <person name="Viragh M."/>
            <person name="Drula E."/>
            <person name="Min B."/>
            <person name="Chaduli D."/>
            <person name="Navarro D."/>
            <person name="Favel A."/>
            <person name="Norest M."/>
            <person name="Lesage-Meessen L."/>
            <person name="Balint B."/>
            <person name="Merenyi Z."/>
            <person name="de Eugenio L."/>
            <person name="Morin E."/>
            <person name="Martinez A.T."/>
            <person name="Baldrian P."/>
            <person name="Stursova M."/>
            <person name="Martinez M.J."/>
            <person name="Novotny C."/>
            <person name="Magnuson J.K."/>
            <person name="Spatafora J.W."/>
            <person name="Maurice S."/>
            <person name="Pangilinan J."/>
            <person name="Andreopoulos W."/>
            <person name="LaButti K."/>
            <person name="Hundley H."/>
            <person name="Na H."/>
            <person name="Kuo A."/>
            <person name="Barry K."/>
            <person name="Lipzen A."/>
            <person name="Henrissat B."/>
            <person name="Riley R."/>
            <person name="Ahrendt S."/>
            <person name="Nagy L.G."/>
            <person name="Grigoriev I.V."/>
            <person name="Martin F."/>
            <person name="Rosso M.N."/>
        </authorList>
    </citation>
    <scope>NUCLEOTIDE SEQUENCE [LARGE SCALE GENOMIC DNA]</scope>
    <source>
        <strain evidence="9 10">CIRM-BRFM 1785</strain>
    </source>
</reference>
<keyword evidence="4" id="KW-0808">Transferase</keyword>
<dbReference type="PANTHER" id="PTHR11048:SF28">
    <property type="entry name" value="4-HYDROXYBENZOATE POLYPRENYLTRANSFERASE, MITOCHONDRIAL"/>
    <property type="match status" value="1"/>
</dbReference>
<comment type="subcellular location">
    <subcellularLocation>
        <location evidence="2">Membrane</location>
        <topology evidence="2">Multi-pass membrane protein</topology>
    </subcellularLocation>
</comment>
<dbReference type="CDD" id="cd13959">
    <property type="entry name" value="PT_UbiA_COQ2"/>
    <property type="match status" value="1"/>
</dbReference>
<protein>
    <submittedName>
        <fullName evidence="9">UbiA prenyltransferase family-domain-containing protein</fullName>
    </submittedName>
</protein>
<comment type="caution">
    <text evidence="9">The sequence shown here is derived from an EMBL/GenBank/DDBJ whole genome shotgun (WGS) entry which is preliminary data.</text>
</comment>
<feature type="transmembrane region" description="Helical" evidence="8">
    <location>
        <begin position="100"/>
        <end position="120"/>
    </location>
</feature>
<dbReference type="EMBL" id="JADCUA010000014">
    <property type="protein sequence ID" value="KAH9834866.1"/>
    <property type="molecule type" value="Genomic_DNA"/>
</dbReference>
<evidence type="ECO:0000256" key="6">
    <source>
        <dbReference type="ARBA" id="ARBA00022989"/>
    </source>
</evidence>
<dbReference type="Pfam" id="PF01040">
    <property type="entry name" value="UbiA"/>
    <property type="match status" value="1"/>
</dbReference>
<evidence type="ECO:0000256" key="5">
    <source>
        <dbReference type="ARBA" id="ARBA00022692"/>
    </source>
</evidence>
<evidence type="ECO:0000256" key="2">
    <source>
        <dbReference type="ARBA" id="ARBA00004141"/>
    </source>
</evidence>
<evidence type="ECO:0000256" key="1">
    <source>
        <dbReference type="ARBA" id="ARBA00001946"/>
    </source>
</evidence>